<proteinExistence type="predicted"/>
<keyword evidence="1" id="KW-0472">Membrane</keyword>
<accession>A0ACB8ANU2</accession>
<comment type="caution">
    <text evidence="1">The sequence shown here is derived from an EMBL/GenBank/DDBJ whole genome shotgun (WGS) entry which is preliminary data.</text>
</comment>
<evidence type="ECO:0000313" key="1">
    <source>
        <dbReference type="EMBL" id="KAH7914599.1"/>
    </source>
</evidence>
<dbReference type="Proteomes" id="UP000790377">
    <property type="component" value="Unassembled WGS sequence"/>
</dbReference>
<evidence type="ECO:0000313" key="2">
    <source>
        <dbReference type="Proteomes" id="UP000790377"/>
    </source>
</evidence>
<name>A0ACB8ANU2_9AGAM</name>
<dbReference type="EMBL" id="MU267611">
    <property type="protein sequence ID" value="KAH7914599.1"/>
    <property type="molecule type" value="Genomic_DNA"/>
</dbReference>
<reference evidence="1" key="1">
    <citation type="journal article" date="2021" name="New Phytol.">
        <title>Evolutionary innovations through gain and loss of genes in the ectomycorrhizal Boletales.</title>
        <authorList>
            <person name="Wu G."/>
            <person name="Miyauchi S."/>
            <person name="Morin E."/>
            <person name="Kuo A."/>
            <person name="Drula E."/>
            <person name="Varga T."/>
            <person name="Kohler A."/>
            <person name="Feng B."/>
            <person name="Cao Y."/>
            <person name="Lipzen A."/>
            <person name="Daum C."/>
            <person name="Hundley H."/>
            <person name="Pangilinan J."/>
            <person name="Johnson J."/>
            <person name="Barry K."/>
            <person name="LaButti K."/>
            <person name="Ng V."/>
            <person name="Ahrendt S."/>
            <person name="Min B."/>
            <person name="Choi I.G."/>
            <person name="Park H."/>
            <person name="Plett J.M."/>
            <person name="Magnuson J."/>
            <person name="Spatafora J.W."/>
            <person name="Nagy L.G."/>
            <person name="Henrissat B."/>
            <person name="Grigoriev I.V."/>
            <person name="Yang Z.L."/>
            <person name="Xu J."/>
            <person name="Martin F.M."/>
        </authorList>
    </citation>
    <scope>NUCLEOTIDE SEQUENCE</scope>
    <source>
        <strain evidence="1">ATCC 28755</strain>
    </source>
</reference>
<keyword evidence="2" id="KW-1185">Reference proteome</keyword>
<gene>
    <name evidence="1" type="ORF">BJ138DRAFT_346467</name>
</gene>
<protein>
    <submittedName>
        <fullName evidence="1">Transmembrane protein 6/97</fullName>
    </submittedName>
</protein>
<organism evidence="1 2">
    <name type="scientific">Hygrophoropsis aurantiaca</name>
    <dbReference type="NCBI Taxonomy" id="72124"/>
    <lineage>
        <taxon>Eukaryota</taxon>
        <taxon>Fungi</taxon>
        <taxon>Dikarya</taxon>
        <taxon>Basidiomycota</taxon>
        <taxon>Agaricomycotina</taxon>
        <taxon>Agaricomycetes</taxon>
        <taxon>Agaricomycetidae</taxon>
        <taxon>Boletales</taxon>
        <taxon>Coniophorineae</taxon>
        <taxon>Hygrophoropsidaceae</taxon>
        <taxon>Hygrophoropsis</taxon>
    </lineage>
</organism>
<sequence length="190" mass="21196">MVASLTSRPLDLLYFVFFLTHIPATLLLDLQSLYPTAMIPSFIRMLPKLYTDMSSDPLVAGAMGYLGEDAMLHLVWFKTFVVVEMIFQLPTFILGLWGLWTGSRSIYVLMLIYGASTATTTLPCLSVLLATPVSSYPIEVHSITPDQRLLLLSSYVPYFLIPLGMTVDMAFRISKLVKANTEATTEKKSN</sequence>
<keyword evidence="1" id="KW-0812">Transmembrane</keyword>